<dbReference type="AlphaFoldDB" id="A0A7S4B4S3"/>
<keyword evidence="2" id="KW-0812">Transmembrane</keyword>
<proteinExistence type="predicted"/>
<feature type="region of interest" description="Disordered" evidence="1">
    <location>
        <begin position="598"/>
        <end position="622"/>
    </location>
</feature>
<protein>
    <recommendedName>
        <fullName evidence="4">DUF445 domain-containing protein</fullName>
    </recommendedName>
</protein>
<dbReference type="PANTHER" id="PTHR35791">
    <property type="entry name" value="UPF0754 MEMBRANE PROTEIN YHEB"/>
    <property type="match status" value="1"/>
</dbReference>
<sequence>MTHHSSKPADLAMATLAHPAARPWRPWPLLLALHGALALAAQPTGLFTIRALGTGLATYPAAVGAGAQSACPRQCTVLSHSRAPLLKISMCAVEGAPPTPPDGGRSLVSRLRAKPLLIGASSGAAAAVLYSGGAASRNLFFLLLRGGLLAWPFVAAVRLYRSGKRRAALTLVLSAAARRFCTRWWQYCTIPLFAGAVGWLTNKVAVDMIFYPVEFAGLPLKRYPEQPLGWIGWQGIVPAKAGTMATRLTELVTSKLVDVREVFCRLSPDKLSSLLAPGVNRIVETVVGEMVPQGPARRGAVGAGTAVLRGLSSEQQEALVALRHRFVRDLARDMQDHVDEVLDVKELVVGGMVAEKQLLINLFKRCGEKELAFLVNSGFGFGLLLGVFQMAAWIFYERAWTLAVGGAVVGYLTNWIALKLIFEPVQPMQLGPFQIQGMFLKRQHEVSAEFADCMTEKLLSSESLWNNILHGSGSARFQQMLHKHTAEFMTGAASIVHGVSPPTGAAEQAWWAALQLRASSRVMELLPQELPLVHDYVDETLQLRSTLKENLRSLSPEEFEGVLHPVFQEDELTLILVGSVLGLAVGYAQAFWDAKSKASLQPPPTTPDASNSTALDGGAEGI</sequence>
<organism evidence="3">
    <name type="scientific">Chrysotila carterae</name>
    <name type="common">Marine alga</name>
    <name type="synonym">Syracosphaera carterae</name>
    <dbReference type="NCBI Taxonomy" id="13221"/>
    <lineage>
        <taxon>Eukaryota</taxon>
        <taxon>Haptista</taxon>
        <taxon>Haptophyta</taxon>
        <taxon>Prymnesiophyceae</taxon>
        <taxon>Isochrysidales</taxon>
        <taxon>Isochrysidaceae</taxon>
        <taxon>Chrysotila</taxon>
    </lineage>
</organism>
<keyword evidence="2" id="KW-0472">Membrane</keyword>
<name>A0A7S4B4S3_CHRCT</name>
<evidence type="ECO:0000313" key="3">
    <source>
        <dbReference type="EMBL" id="CAE0753900.1"/>
    </source>
</evidence>
<feature type="transmembrane region" description="Helical" evidence="2">
    <location>
        <begin position="402"/>
        <end position="422"/>
    </location>
</feature>
<gene>
    <name evidence="3" type="ORF">PCAR00345_LOCUS6487</name>
</gene>
<keyword evidence="2" id="KW-1133">Transmembrane helix</keyword>
<accession>A0A7S4B4S3</accession>
<reference evidence="3" key="1">
    <citation type="submission" date="2021-01" db="EMBL/GenBank/DDBJ databases">
        <authorList>
            <person name="Corre E."/>
            <person name="Pelletier E."/>
            <person name="Niang G."/>
            <person name="Scheremetjew M."/>
            <person name="Finn R."/>
            <person name="Kale V."/>
            <person name="Holt S."/>
            <person name="Cochrane G."/>
            <person name="Meng A."/>
            <person name="Brown T."/>
            <person name="Cohen L."/>
        </authorList>
    </citation>
    <scope>NUCLEOTIDE SEQUENCE</scope>
    <source>
        <strain evidence="3">CCMP645</strain>
    </source>
</reference>
<feature type="transmembrane region" description="Helical" evidence="2">
    <location>
        <begin position="139"/>
        <end position="160"/>
    </location>
</feature>
<feature type="transmembrane region" description="Helical" evidence="2">
    <location>
        <begin position="115"/>
        <end position="133"/>
    </location>
</feature>
<dbReference type="PANTHER" id="PTHR35791:SF1">
    <property type="entry name" value="UPF0754 MEMBRANE PROTEIN YHEB"/>
    <property type="match status" value="1"/>
</dbReference>
<feature type="transmembrane region" description="Helical" evidence="2">
    <location>
        <begin position="371"/>
        <end position="396"/>
    </location>
</feature>
<dbReference type="EMBL" id="HBIZ01010919">
    <property type="protein sequence ID" value="CAE0753900.1"/>
    <property type="molecule type" value="Transcribed_RNA"/>
</dbReference>
<evidence type="ECO:0008006" key="4">
    <source>
        <dbReference type="Google" id="ProtNLM"/>
    </source>
</evidence>
<evidence type="ECO:0000256" key="1">
    <source>
        <dbReference type="SAM" id="MobiDB-lite"/>
    </source>
</evidence>
<evidence type="ECO:0000256" key="2">
    <source>
        <dbReference type="SAM" id="Phobius"/>
    </source>
</evidence>